<dbReference type="Gene3D" id="3.60.21.10">
    <property type="match status" value="1"/>
</dbReference>
<gene>
    <name evidence="2" type="ORF">ABXZ36_00890</name>
</gene>
<protein>
    <submittedName>
        <fullName evidence="2">Metallophosphoesterase</fullName>
    </submittedName>
</protein>
<organism evidence="2 3">
    <name type="scientific">Sediminicola arcticus</name>
    <dbReference type="NCBI Taxonomy" id="1574308"/>
    <lineage>
        <taxon>Bacteria</taxon>
        <taxon>Pseudomonadati</taxon>
        <taxon>Bacteroidota</taxon>
        <taxon>Flavobacteriia</taxon>
        <taxon>Flavobacteriales</taxon>
        <taxon>Flavobacteriaceae</taxon>
        <taxon>Sediminicola</taxon>
    </lineage>
</organism>
<dbReference type="Proteomes" id="UP001549799">
    <property type="component" value="Unassembled WGS sequence"/>
</dbReference>
<proteinExistence type="predicted"/>
<dbReference type="EMBL" id="JBEXAE010000001">
    <property type="protein sequence ID" value="MET6989197.1"/>
    <property type="molecule type" value="Genomic_DNA"/>
</dbReference>
<accession>A0ABV2SPW4</accession>
<dbReference type="PANTHER" id="PTHR43143">
    <property type="entry name" value="METALLOPHOSPHOESTERASE, CALCINEURIN SUPERFAMILY"/>
    <property type="match status" value="1"/>
</dbReference>
<dbReference type="InterPro" id="IPR004843">
    <property type="entry name" value="Calcineurin-like_PHP"/>
</dbReference>
<name>A0ABV2SPW4_9FLAO</name>
<sequence length="1241" mass="140835">MQRRFEMHKHYLLILFTLIFTGCATIGTKYAEGHDAKNVPSSKEISQTFYLIGDAGLSPMGGMNPALKLFKEKLDQADKNSMAIFLGDNIYPAGLPDKRDSTMAYVAAKNHLNAQLRTLDNFKGKTLFIPGNHDWYTEGLIGLKREERYVEEWMDDKGAFQPDNGCPLEEIEIGNDVLVVAIDTEWYLTNWDKHPGINDECDIKSRDKFLEELEGIIKKNRDKTTILAMHHPMFSYGSHGGQTTLYQQLYPSKGKGPFPMLGSFINLLRKTTGASTEDMQNKRYRELQKRIVTLAQYSEKVIFTSGHEHTLQYIVEGNTPQIVSGSGAKEGATRLLNGSKFSTGKMGYAILEVYTDGSSRVRYYGVGDSEQEEFLFTTQVLPEDRKLMVKKYADTFPKEMEASVYSKEEIAKSGFFKSIWGDRYRKYYGTKVMAPTVALDTLFGGLIPVRKGGGHQSKSLRLADKNGKEYVMRALRKSAELYLQSMAFKDQYIVGEFEDTYTESLLLDFYTGAHPYAPFTIGKLSDAIGVFHTNPVLYYVPKQKALEDFNESFGDELYMIEEHVGDGHGALKSFGYANKIESTDDLFEKLRSDEEYTLDKESYLRARLFDMVIGDWDRHSDQWRWAEIEDKETGKTIFKAIPRDRDQVFSIMGDGPLMGLATRVIPPLKLMEGFHEDVRNVRGFNTNPYPLDMVLLTETTKGQWEKEVAFIQKNLTPEVIDTAFKLFPKEVRDATVTELKRVLLARLQNLPQIANEYYKELNAFAVVTGTDKDDWFEINVLENGDAEVNAYRIIGGKKEKQFFHKIVDPTITKELWIYGLDDDDYFEVKGNGPMGIKVRLIGGQNNDIYDIQDNRKVFIYDYKARENTIKNKGNAKIRLTNDYDINTYQPLNLKKTTNQLVPTIGYNPDDGAKIGFSDTYTHNGFLQNPFTSQHTLNTAFYFATSGFELGYKGEFAYVLENWNLGLNARFTSPNFSANFFGFGNDTENLDDDLELDYNRVRLKNLSFAPSLIWRGQLGAKIESSVRYEKIEVEETADRFINTFYQANGEESTKQFLGLQAGYSYSNTDNSAFPTLGMATSLEIGYTSRIDGGDEGFGFVVPSLSFDYKLVPSGRMVLATKWKAHFNIGNDYEFYQAASIGANDGPRGYRNQRFAGKTAYYQNTDVRYSLRKIKTGLLPVAMGIYGGFDYGRVWLPGEESNTWHTSYGGGFFFNGADLMSINLALFQGDEGPRFSFGLGFGF</sequence>
<dbReference type="InterPro" id="IPR029052">
    <property type="entry name" value="Metallo-depent_PP-like"/>
</dbReference>
<dbReference type="SUPFAM" id="SSF56300">
    <property type="entry name" value="Metallo-dependent phosphatases"/>
    <property type="match status" value="1"/>
</dbReference>
<reference evidence="2 3" key="1">
    <citation type="submission" date="2024-07" db="EMBL/GenBank/DDBJ databases">
        <title>The genome sequence of type strain Sediminicola arcticus GDMCC 1.2805.</title>
        <authorList>
            <person name="Liu Y."/>
        </authorList>
    </citation>
    <scope>NUCLEOTIDE SEQUENCE [LARGE SCALE GENOMIC DNA]</scope>
    <source>
        <strain evidence="2 3">GDMCC 1.2805</strain>
    </source>
</reference>
<keyword evidence="3" id="KW-1185">Reference proteome</keyword>
<dbReference type="Gene3D" id="2.40.160.50">
    <property type="entry name" value="membrane protein fhac: a member of the omp85/tpsb transporter family"/>
    <property type="match status" value="1"/>
</dbReference>
<dbReference type="Pfam" id="PF00149">
    <property type="entry name" value="Metallophos"/>
    <property type="match status" value="1"/>
</dbReference>
<evidence type="ECO:0000259" key="1">
    <source>
        <dbReference type="Pfam" id="PF00149"/>
    </source>
</evidence>
<evidence type="ECO:0000313" key="2">
    <source>
        <dbReference type="EMBL" id="MET6989197.1"/>
    </source>
</evidence>
<evidence type="ECO:0000313" key="3">
    <source>
        <dbReference type="Proteomes" id="UP001549799"/>
    </source>
</evidence>
<dbReference type="InterPro" id="IPR051918">
    <property type="entry name" value="STPP_CPPED1"/>
</dbReference>
<dbReference type="PROSITE" id="PS51257">
    <property type="entry name" value="PROKAR_LIPOPROTEIN"/>
    <property type="match status" value="1"/>
</dbReference>
<feature type="domain" description="Calcineurin-like phosphoesterase" evidence="1">
    <location>
        <begin position="49"/>
        <end position="245"/>
    </location>
</feature>
<comment type="caution">
    <text evidence="2">The sequence shown here is derived from an EMBL/GenBank/DDBJ whole genome shotgun (WGS) entry which is preliminary data.</text>
</comment>
<dbReference type="PANTHER" id="PTHR43143:SF1">
    <property type="entry name" value="SERINE_THREONINE-PROTEIN PHOSPHATASE CPPED1"/>
    <property type="match status" value="1"/>
</dbReference>
<dbReference type="RefSeq" id="WP_354613566.1">
    <property type="nucleotide sequence ID" value="NZ_JBEXAE010000001.1"/>
</dbReference>